<proteinExistence type="predicted"/>
<dbReference type="Proteomes" id="UP001316803">
    <property type="component" value="Unassembled WGS sequence"/>
</dbReference>
<dbReference type="AlphaFoldDB" id="A0AAN8EDF7"/>
<gene>
    <name evidence="1" type="ORF">OHC33_006141</name>
</gene>
<organism evidence="1 2">
    <name type="scientific">Knufia fluminis</name>
    <dbReference type="NCBI Taxonomy" id="191047"/>
    <lineage>
        <taxon>Eukaryota</taxon>
        <taxon>Fungi</taxon>
        <taxon>Dikarya</taxon>
        <taxon>Ascomycota</taxon>
        <taxon>Pezizomycotina</taxon>
        <taxon>Eurotiomycetes</taxon>
        <taxon>Chaetothyriomycetidae</taxon>
        <taxon>Chaetothyriales</taxon>
        <taxon>Trichomeriaceae</taxon>
        <taxon>Knufia</taxon>
    </lineage>
</organism>
<protein>
    <submittedName>
        <fullName evidence="1">Uncharacterized protein</fullName>
    </submittedName>
</protein>
<sequence length="168" mass="19551">MYLDNLLSRSEHRREIIDAAQQAYVERYSGEGDKTEQDLIDFRQNGVFSRRSLDEVQLCVAYAVLTHHGMRFSDVTAHLPAAKCQDWNKLLSQARWEWPKVLDDVDVLVPPGGVQARYVSIEVKESYGEYTSMFQNMPSQTRYAEWFEKNVYCGRAPNLYVRLTYDVV</sequence>
<keyword evidence="2" id="KW-1185">Reference proteome</keyword>
<accession>A0AAN8EDF7</accession>
<reference evidence="1 2" key="1">
    <citation type="submission" date="2022-12" db="EMBL/GenBank/DDBJ databases">
        <title>Genomic features and morphological characterization of a novel Knufia sp. strain isolated from spacecraft assembly facility.</title>
        <authorList>
            <person name="Teixeira M."/>
            <person name="Chander A.M."/>
            <person name="Stajich J.E."/>
            <person name="Venkateswaran K."/>
        </authorList>
    </citation>
    <scope>NUCLEOTIDE SEQUENCE [LARGE SCALE GENOMIC DNA]</scope>
    <source>
        <strain evidence="1 2">FJI-L2-BK-P2</strain>
    </source>
</reference>
<evidence type="ECO:0000313" key="2">
    <source>
        <dbReference type="Proteomes" id="UP001316803"/>
    </source>
</evidence>
<comment type="caution">
    <text evidence="1">The sequence shown here is derived from an EMBL/GenBank/DDBJ whole genome shotgun (WGS) entry which is preliminary data.</text>
</comment>
<name>A0AAN8EDF7_9EURO</name>
<evidence type="ECO:0000313" key="1">
    <source>
        <dbReference type="EMBL" id="KAK5953019.1"/>
    </source>
</evidence>
<dbReference type="EMBL" id="JAKLMC020000013">
    <property type="protein sequence ID" value="KAK5953019.1"/>
    <property type="molecule type" value="Genomic_DNA"/>
</dbReference>